<protein>
    <submittedName>
        <fullName evidence="2">Uncharacterized protein</fullName>
    </submittedName>
</protein>
<dbReference type="AlphaFoldDB" id="A0A239AYP1"/>
<evidence type="ECO:0000256" key="1">
    <source>
        <dbReference type="SAM" id="Phobius"/>
    </source>
</evidence>
<proteinExistence type="predicted"/>
<evidence type="ECO:0000313" key="3">
    <source>
        <dbReference type="Proteomes" id="UP000198280"/>
    </source>
</evidence>
<evidence type="ECO:0000313" key="2">
    <source>
        <dbReference type="EMBL" id="SNS00134.1"/>
    </source>
</evidence>
<feature type="transmembrane region" description="Helical" evidence="1">
    <location>
        <begin position="74"/>
        <end position="94"/>
    </location>
</feature>
<keyword evidence="1" id="KW-0812">Transmembrane</keyword>
<organism evidence="2 3">
    <name type="scientific">Actinacidiphila glaucinigra</name>
    <dbReference type="NCBI Taxonomy" id="235986"/>
    <lineage>
        <taxon>Bacteria</taxon>
        <taxon>Bacillati</taxon>
        <taxon>Actinomycetota</taxon>
        <taxon>Actinomycetes</taxon>
        <taxon>Kitasatosporales</taxon>
        <taxon>Streptomycetaceae</taxon>
        <taxon>Actinacidiphila</taxon>
    </lineage>
</organism>
<dbReference type="Proteomes" id="UP000198280">
    <property type="component" value="Unassembled WGS sequence"/>
</dbReference>
<accession>A0A239AYP1</accession>
<sequence length="99" mass="10621">MQSYASAQLASPGTYFQTAAFCCLVAVVLIRAGRVWRRAARGLLAPEEPVRVESAPVPGPAASRARGNRTVGRVYLCFGWFLVLGTVVNLVNGVRSVWG</sequence>
<keyword evidence="3" id="KW-1185">Reference proteome</keyword>
<reference evidence="2 3" key="1">
    <citation type="submission" date="2017-06" db="EMBL/GenBank/DDBJ databases">
        <authorList>
            <person name="Kim H.J."/>
            <person name="Triplett B.A."/>
        </authorList>
    </citation>
    <scope>NUCLEOTIDE SEQUENCE [LARGE SCALE GENOMIC DNA]</scope>
    <source>
        <strain evidence="2 3">CGMCC 4.1858</strain>
    </source>
</reference>
<name>A0A239AYP1_9ACTN</name>
<dbReference type="RefSeq" id="WP_143681524.1">
    <property type="nucleotide sequence ID" value="NZ_FZOF01000002.1"/>
</dbReference>
<gene>
    <name evidence="2" type="ORF">SAMN05216252_102229</name>
</gene>
<dbReference type="OrthoDB" id="4335007at2"/>
<feature type="transmembrane region" description="Helical" evidence="1">
    <location>
        <begin position="15"/>
        <end position="33"/>
    </location>
</feature>
<keyword evidence="1" id="KW-1133">Transmembrane helix</keyword>
<dbReference type="EMBL" id="FZOF01000002">
    <property type="protein sequence ID" value="SNS00134.1"/>
    <property type="molecule type" value="Genomic_DNA"/>
</dbReference>
<keyword evidence="1" id="KW-0472">Membrane</keyword>